<protein>
    <submittedName>
        <fullName evidence="1">Cysteine desulfurase</fullName>
    </submittedName>
</protein>
<dbReference type="EMBL" id="CP009054">
    <property type="protein sequence ID" value="AII11806.1"/>
    <property type="molecule type" value="Genomic_DNA"/>
</dbReference>
<dbReference type="AlphaFoldDB" id="A0ABC8A4S4"/>
<evidence type="ECO:0000313" key="1">
    <source>
        <dbReference type="EMBL" id="AII11806.1"/>
    </source>
</evidence>
<evidence type="ECO:0000313" key="2">
    <source>
        <dbReference type="Proteomes" id="UP000028594"/>
    </source>
</evidence>
<organism evidence="1 2">
    <name type="scientific">Lactococcus lactis subsp. lactis NCDO 2118</name>
    <dbReference type="NCBI Taxonomy" id="1117941"/>
    <lineage>
        <taxon>Bacteria</taxon>
        <taxon>Bacillati</taxon>
        <taxon>Bacillota</taxon>
        <taxon>Bacilli</taxon>
        <taxon>Lactobacillales</taxon>
        <taxon>Streptococcaceae</taxon>
        <taxon>Lactococcus</taxon>
    </lineage>
</organism>
<accession>A0ABC8A4S4</accession>
<gene>
    <name evidence="1" type="primary">csd</name>
    <name evidence="1" type="ORF">NCDO2118_0307</name>
</gene>
<name>A0ABC8A4S4_LACLL</name>
<dbReference type="KEGG" id="llx:NCDO2118_0307"/>
<sequence>MENGLPTASCLKTNGNKFLSFTHRRLRGVYLPFFHKISFDFEQQRIAFQSL</sequence>
<dbReference type="Proteomes" id="UP000028594">
    <property type="component" value="Chromosome"/>
</dbReference>
<reference evidence="1 2" key="1">
    <citation type="submission" date="2014-07" db="EMBL/GenBank/DDBJ databases">
        <title>Genome sequence of Lactococcus lactis subsp. lactis NCDO 2118, a GABA-producing strain.</title>
        <authorList>
            <person name="Oliveira L.C."/>
            <person name="Saraiva T.D.L."/>
            <person name="Soares S.C."/>
            <person name="Ramos R.T.J."/>
            <person name="Sa P.H.C.G."/>
            <person name="Carneiro A.R."/>
            <person name="Miranda F."/>
            <person name="Freire M."/>
            <person name="Renan W."/>
            <person name="Oliveira A.F.Jr."/>
            <person name="Santos A.R."/>
            <person name="Pinto A.C."/>
            <person name="Souza B.M."/>
            <person name="Castro C.P."/>
            <person name="Diniz C.A.A."/>
            <person name="Rocha C.S."/>
            <person name="Mariano D.C.B."/>
            <person name="Aguiar E.L."/>
            <person name="Folador E.L."/>
            <person name="Barbosa E.G.V."/>
            <person name="Aburjaile F.F."/>
            <person name="Goncalves L.A."/>
            <person name="Guimaraes L.C."/>
            <person name="Azevedo M.S.P."/>
            <person name="Agresti P.C.M."/>
            <person name="Faria R.F."/>
            <person name="Tiwari S."/>
            <person name="Almeida S.S."/>
            <person name="Hassan S.S."/>
            <person name="Pereira V.B."/>
            <person name="Abreu V.A.C."/>
            <person name="Pereira U.P."/>
            <person name="Dorella F.A."/>
            <person name="Carvalho A.F."/>
            <person name="Pereira F.L."/>
            <person name="Leal C.A.G."/>
            <person name="Figueiredo H.C.P."/>
            <person name="Silva A."/>
            <person name="Miyoshi A."/>
            <person name="Azevedo V."/>
        </authorList>
    </citation>
    <scope>NUCLEOTIDE SEQUENCE [LARGE SCALE GENOMIC DNA]</scope>
    <source>
        <strain evidence="1 2">NCDO 2118</strain>
    </source>
</reference>
<proteinExistence type="predicted"/>